<dbReference type="PANTHER" id="PTHR37625">
    <property type="entry name" value="OUTER MEMBRANE LIPOPROTEIN-RELATED"/>
    <property type="match status" value="1"/>
</dbReference>
<evidence type="ECO:0000313" key="1">
    <source>
        <dbReference type="EMBL" id="MBK1714337.1"/>
    </source>
</evidence>
<sequence>MLLTGCASSQGGSALDKPLEWLGLKKPELPPAAVIPLERKVTLRLHAGDRLNTDSGGRSLSIVVRIYKLKEVDSFMAAPLAAFQDAASEKLAFGESLIEVREVVLTPGQKYEVVETLPLAASNLAVVAQFRAPADGRWRFAFAAQAAEKTGITLGLHGCAMSVAAGEPVSTAPELLRLAGVHCR</sequence>
<dbReference type="NCBIfam" id="TIGR03352">
    <property type="entry name" value="VI_chp_3"/>
    <property type="match status" value="1"/>
</dbReference>
<reference evidence="1" key="2">
    <citation type="journal article" date="2020" name="Microorganisms">
        <title>Osmotic Adaptation and Compatible Solute Biosynthesis of Phototrophic Bacteria as Revealed from Genome Analyses.</title>
        <authorList>
            <person name="Imhoff J.F."/>
            <person name="Rahn T."/>
            <person name="Kunzel S."/>
            <person name="Keller A."/>
            <person name="Neulinger S.C."/>
        </authorList>
    </citation>
    <scope>NUCLEOTIDE SEQUENCE</scope>
    <source>
        <strain evidence="1">IM 151</strain>
    </source>
</reference>
<dbReference type="Pfam" id="PF12790">
    <property type="entry name" value="T6SS-SciN"/>
    <property type="match status" value="1"/>
</dbReference>
<comment type="caution">
    <text evidence="1">The sequence shown here is derived from an EMBL/GenBank/DDBJ whole genome shotgun (WGS) entry which is preliminary data.</text>
</comment>
<evidence type="ECO:0000313" key="2">
    <source>
        <dbReference type="Proteomes" id="UP001041814"/>
    </source>
</evidence>
<keyword evidence="1" id="KW-0449">Lipoprotein</keyword>
<dbReference type="Proteomes" id="UP001041814">
    <property type="component" value="Unassembled WGS sequence"/>
</dbReference>
<proteinExistence type="predicted"/>
<accession>A0ABS1DWA3</accession>
<reference evidence="1" key="1">
    <citation type="submission" date="2017-08" db="EMBL/GenBank/DDBJ databases">
        <authorList>
            <person name="Imhoff J.F."/>
            <person name="Rahn T."/>
            <person name="Kuenzel S."/>
            <person name="Neulinger S.C."/>
        </authorList>
    </citation>
    <scope>NUCLEOTIDE SEQUENCE</scope>
    <source>
        <strain evidence="1">IM 151</strain>
    </source>
</reference>
<organism evidence="1 2">
    <name type="scientific">Rubrivivax gelatinosus</name>
    <name type="common">Rhodocyclus gelatinosus</name>
    <name type="synonym">Rhodopseudomonas gelatinosa</name>
    <dbReference type="NCBI Taxonomy" id="28068"/>
    <lineage>
        <taxon>Bacteria</taxon>
        <taxon>Pseudomonadati</taxon>
        <taxon>Pseudomonadota</taxon>
        <taxon>Betaproteobacteria</taxon>
        <taxon>Burkholderiales</taxon>
        <taxon>Sphaerotilaceae</taxon>
        <taxon>Rubrivivax</taxon>
    </lineage>
</organism>
<name>A0ABS1DWA3_RUBGE</name>
<dbReference type="PANTHER" id="PTHR37625:SF4">
    <property type="entry name" value="OUTER MEMBRANE LIPOPROTEIN"/>
    <property type="match status" value="1"/>
</dbReference>
<protein>
    <submittedName>
        <fullName evidence="1">Type VI secretion system-associated lipoprotein</fullName>
    </submittedName>
</protein>
<gene>
    <name evidence="1" type="ORF">CKO43_16315</name>
</gene>
<dbReference type="InterPro" id="IPR038706">
    <property type="entry name" value="Type_VI_SciN-like_sf"/>
</dbReference>
<dbReference type="InterPro" id="IPR017734">
    <property type="entry name" value="T6SS_SciN"/>
</dbReference>
<dbReference type="Gene3D" id="2.60.40.4150">
    <property type="entry name" value="Type VI secretion system, lipoprotein SciN"/>
    <property type="match status" value="1"/>
</dbReference>
<dbReference type="EMBL" id="NRRU01000064">
    <property type="protein sequence ID" value="MBK1714337.1"/>
    <property type="molecule type" value="Genomic_DNA"/>
</dbReference>
<keyword evidence="2" id="KW-1185">Reference proteome</keyword>